<dbReference type="AlphaFoldDB" id="A0A927M037"/>
<evidence type="ECO:0000313" key="1">
    <source>
        <dbReference type="EMBL" id="MBE1484430.1"/>
    </source>
</evidence>
<organism evidence="1 2">
    <name type="scientific">Plantactinospora soyae</name>
    <dbReference type="NCBI Taxonomy" id="1544732"/>
    <lineage>
        <taxon>Bacteria</taxon>
        <taxon>Bacillati</taxon>
        <taxon>Actinomycetota</taxon>
        <taxon>Actinomycetes</taxon>
        <taxon>Micromonosporales</taxon>
        <taxon>Micromonosporaceae</taxon>
        <taxon>Plantactinospora</taxon>
    </lineage>
</organism>
<gene>
    <name evidence="1" type="ORF">H4W31_000068</name>
</gene>
<sequence length="57" mass="6585">MLRCGSLLGRHEAATRTERCGFRRYGHDLYVVDFSVCIYELFAEGWNLSRRCAVVEA</sequence>
<dbReference type="EMBL" id="JADBEB010000001">
    <property type="protein sequence ID" value="MBE1484430.1"/>
    <property type="molecule type" value="Genomic_DNA"/>
</dbReference>
<accession>A0A927M037</accession>
<proteinExistence type="predicted"/>
<dbReference type="Proteomes" id="UP000649753">
    <property type="component" value="Unassembled WGS sequence"/>
</dbReference>
<evidence type="ECO:0000313" key="2">
    <source>
        <dbReference type="Proteomes" id="UP000649753"/>
    </source>
</evidence>
<keyword evidence="2" id="KW-1185">Reference proteome</keyword>
<reference evidence="1" key="1">
    <citation type="submission" date="2020-10" db="EMBL/GenBank/DDBJ databases">
        <title>Sequencing the genomes of 1000 actinobacteria strains.</title>
        <authorList>
            <person name="Klenk H.-P."/>
        </authorList>
    </citation>
    <scope>NUCLEOTIDE SEQUENCE</scope>
    <source>
        <strain evidence="1">DSM 46832</strain>
    </source>
</reference>
<comment type="caution">
    <text evidence="1">The sequence shown here is derived from an EMBL/GenBank/DDBJ whole genome shotgun (WGS) entry which is preliminary data.</text>
</comment>
<protein>
    <submittedName>
        <fullName evidence="1">Uncharacterized protein</fullName>
    </submittedName>
</protein>
<name>A0A927M037_9ACTN</name>